<evidence type="ECO:0000313" key="2">
    <source>
        <dbReference type="EMBL" id="BDT62777.1"/>
    </source>
</evidence>
<feature type="region of interest" description="Disordered" evidence="1">
    <location>
        <begin position="1134"/>
        <end position="1159"/>
    </location>
</feature>
<feature type="compositionally biased region" description="Acidic residues" evidence="1">
    <location>
        <begin position="454"/>
        <end position="463"/>
    </location>
</feature>
<proteinExistence type="predicted"/>
<sequence>METENKNTFSSLEPSIKTPDDILPFLNDDDRLMFKKVPPWEEEELGNLITKIPINCMNIDRVYCLQYTTDYDMTDHIEFCHFYGRFKICSSSSSYPQHLYIKYKGQKNRLNNLNKFDFNGGIYITANPQLFFDMLTTNTVPSDICNYNTIKELMINDGVQLIEPQLGSFKCLVSNFDNSKMFMFKDFNNYTRYKIQILHWELNNVWYIRNAQFKDFDRLYYIYDNNNIFDYSNSSSSSSSSSSNSSSSNRSSSSSSSIKTGTGHYELLGRIKPGYNHRHRKPLYVHIKIDYCSKSKTLIDESVFLTANPHSFFSHITHSYKPRPYYHNHAKVVSFNFDEILKSMREDGILIEQPSFKTTFSAVPQSIVTSQDLFSEGSLGHDILTHQDRLPIYKKYNNNDDKDVWDKNISINPHTVKRVYYIHSGKDADNKWQYYIFCGMLRSSNYHHYNNYHDDDDDDDDEQNRDTKEGGKRKRRKKKKGGEKEEIKKEKKRERRWKKERTPLYITLLSRKKNKKYPYQTQEKPVIIEGSINVFIDPQKFLNHISSLHHRHTKYYIPMAMSTINTICTSMRKDGILVNKPSLSGIFKSLVERIKHPDDLICKDPEWQYILDYQSKYIKNFIPKEIKKKFKHTMSDIKISPQTLERVYCILSKDNDDYYEFWGRIKSPSSGSRNRYCYGSDSSSSSYSYYNSSSSSSSSSSNSSICYNDPSHDQKLRLPLYVVLRVQGIHYDISSCKMYEAPHIRGVIDIFVDPQIFLDNLFMSFDYEYCYSASDDNIDNVWNSLKEDGILVTKPSLAVFKSLIPEITNLEDAIDTNFKDLAFILKYQNKFEKEISPWEIDNFRDVPNININPQTVNSLYYYDYIQVHEYKRNYIFLGRLVSNYHHIHRKPLYVKLEAESYSYKKCGMKNYDLSGTIYITDNPQYFLNFITYSNKQYDYYDCEKIWKSIKEDNINISKPTPMTFKSLVPSIETLDTLYKDRVLWEIDDYQNNFQKEVSLIDNNDDDQVRNKDLNDLVIHSKNIDRYYYSSYKDEKKVFNFYQLLARLLPNHFYSKDGKPLYVYLEAYKDFDGSYSNGIIYVTTSPHIFLNVMVFNTKNIESETIYNLMKEDGISVVKPSILEALMREYVCEMNNDDDDDKNKEEKSTDHHSSQEEEEEKKTSVCNLQSLCCKSIYDEKHHEVEDFFNDTNTFPILLKKKYRNYIKYHEIPKIIKERHYQMEKIEFARKNLSQQERRSLLMKLSALNNDTI</sequence>
<reference evidence="2" key="1">
    <citation type="submission" date="2022-10" db="EMBL/GenBank/DDBJ databases">
        <title>Genome sequences of endogenous nimaviruses in decapod crustaceans.</title>
        <authorList>
            <person name="Kawato S."/>
            <person name="Nozaki R."/>
            <person name="Kondo H."/>
            <person name="Hirono I."/>
        </authorList>
    </citation>
    <scope>NUCLEOTIDE SEQUENCE</scope>
    <source>
        <strain evidence="2">Tokushima2020</strain>
    </source>
</reference>
<feature type="region of interest" description="Disordered" evidence="1">
    <location>
        <begin position="453"/>
        <end position="495"/>
    </location>
</feature>
<dbReference type="EMBL" id="LC738878">
    <property type="protein sequence ID" value="BDT62777.1"/>
    <property type="molecule type" value="Genomic_DNA"/>
</dbReference>
<feature type="region of interest" description="Disordered" evidence="1">
    <location>
        <begin position="235"/>
        <end position="260"/>
    </location>
</feature>
<name>A0A9C7EYS8_9VIRU</name>
<feature type="compositionally biased region" description="Basic and acidic residues" evidence="1">
    <location>
        <begin position="1139"/>
        <end position="1159"/>
    </location>
</feature>
<feature type="compositionally biased region" description="Low complexity" evidence="1">
    <location>
        <begin position="235"/>
        <end position="257"/>
    </location>
</feature>
<accession>A0A9C7EYS8</accession>
<feature type="compositionally biased region" description="Basic residues" evidence="1">
    <location>
        <begin position="471"/>
        <end position="481"/>
    </location>
</feature>
<organism evidence="2">
    <name type="scientific">Metapenaeus joyneri majanivirus</name>
    <dbReference type="NCBI Taxonomy" id="2984280"/>
    <lineage>
        <taxon>Viruses</taxon>
        <taxon>Viruses incertae sedis</taxon>
        <taxon>Naldaviricetes</taxon>
        <taxon>Nimaviridae</taxon>
    </lineage>
</organism>
<evidence type="ECO:0000256" key="1">
    <source>
        <dbReference type="SAM" id="MobiDB-lite"/>
    </source>
</evidence>
<protein>
    <submittedName>
        <fullName evidence="2">Uncharacterized protein</fullName>
    </submittedName>
</protein>